<dbReference type="AlphaFoldDB" id="A0A7G9Z154"/>
<feature type="domain" description="DUF4342" evidence="2">
    <location>
        <begin position="5"/>
        <end position="83"/>
    </location>
</feature>
<protein>
    <recommendedName>
        <fullName evidence="2">DUF4342 domain-containing protein</fullName>
    </recommendedName>
</protein>
<evidence type="ECO:0000313" key="3">
    <source>
        <dbReference type="EMBL" id="QNO53988.1"/>
    </source>
</evidence>
<organism evidence="3">
    <name type="scientific">Candidatus Methanophagaceae archaeon ANME-1 ERB6</name>
    <dbReference type="NCBI Taxonomy" id="2759912"/>
    <lineage>
        <taxon>Archaea</taxon>
        <taxon>Methanobacteriati</taxon>
        <taxon>Methanobacteriota</taxon>
        <taxon>Stenosarchaea group</taxon>
        <taxon>Methanomicrobia</taxon>
        <taxon>Candidatus Methanophagales</taxon>
        <taxon>Candidatus Methanophagaceae</taxon>
    </lineage>
</organism>
<sequence length="90" mass="9862">MAEEVRKEEFKVDGTELLKKVREIIKEGNARRIIIKHEGKTLLEVPLTIGVAGVAALTIFTPVLVAIGAIAGIITHCTLIVEKVEKMEEV</sequence>
<keyword evidence="1" id="KW-1133">Transmembrane helix</keyword>
<dbReference type="Pfam" id="PF14242">
    <property type="entry name" value="DUF4342"/>
    <property type="match status" value="1"/>
</dbReference>
<proteinExistence type="predicted"/>
<reference evidence="3" key="1">
    <citation type="submission" date="2020-06" db="EMBL/GenBank/DDBJ databases">
        <title>Unique genomic features of the anaerobic methanotrophic archaea.</title>
        <authorList>
            <person name="Chadwick G.L."/>
            <person name="Skennerton C.T."/>
            <person name="Laso-Perez R."/>
            <person name="Leu A.O."/>
            <person name="Speth D.R."/>
            <person name="Yu H."/>
            <person name="Morgan-Lang C."/>
            <person name="Hatzenpichler R."/>
            <person name="Goudeau D."/>
            <person name="Malmstrom R."/>
            <person name="Brazelton W.J."/>
            <person name="Woyke T."/>
            <person name="Hallam S.J."/>
            <person name="Tyson G.W."/>
            <person name="Wegener G."/>
            <person name="Boetius A."/>
            <person name="Orphan V."/>
        </authorList>
    </citation>
    <scope>NUCLEOTIDE SEQUENCE</scope>
</reference>
<feature type="transmembrane region" description="Helical" evidence="1">
    <location>
        <begin position="49"/>
        <end position="81"/>
    </location>
</feature>
<keyword evidence="1" id="KW-0812">Transmembrane</keyword>
<dbReference type="InterPro" id="IPR025642">
    <property type="entry name" value="DUF4342"/>
</dbReference>
<gene>
    <name evidence="3" type="ORF">OHMBFCMF_00007</name>
</gene>
<accession>A0A7G9Z154</accession>
<evidence type="ECO:0000259" key="2">
    <source>
        <dbReference type="Pfam" id="PF14242"/>
    </source>
</evidence>
<dbReference type="EMBL" id="MT631557">
    <property type="protein sequence ID" value="QNO53988.1"/>
    <property type="molecule type" value="Genomic_DNA"/>
</dbReference>
<name>A0A7G9Z154_9EURY</name>
<keyword evidence="1" id="KW-0472">Membrane</keyword>
<evidence type="ECO:0000256" key="1">
    <source>
        <dbReference type="SAM" id="Phobius"/>
    </source>
</evidence>